<organism evidence="8 9">
    <name type="scientific">Candidatus Nitrosocaldus cavascurensis</name>
    <dbReference type="NCBI Taxonomy" id="2058097"/>
    <lineage>
        <taxon>Archaea</taxon>
        <taxon>Nitrososphaerota</taxon>
        <taxon>Nitrososphaeria</taxon>
        <taxon>Candidatus Nitrosocaldales</taxon>
        <taxon>Candidatus Nitrosocaldaceae</taxon>
        <taxon>Candidatus Nitrosocaldus</taxon>
    </lineage>
</organism>
<evidence type="ECO:0000259" key="7">
    <source>
        <dbReference type="PROSITE" id="PS51165"/>
    </source>
</evidence>
<evidence type="ECO:0000256" key="2">
    <source>
        <dbReference type="ARBA" id="ARBA00022490"/>
    </source>
</evidence>
<dbReference type="Pfam" id="PF02926">
    <property type="entry name" value="THUMP"/>
    <property type="match status" value="1"/>
</dbReference>
<dbReference type="EMBL" id="LT981265">
    <property type="protein sequence ID" value="SPC34383.1"/>
    <property type="molecule type" value="Genomic_DNA"/>
</dbReference>
<evidence type="ECO:0000256" key="1">
    <source>
        <dbReference type="ARBA" id="ARBA00004496"/>
    </source>
</evidence>
<dbReference type="GO" id="GO:0003723">
    <property type="term" value="F:RNA binding"/>
    <property type="evidence" value="ECO:0007669"/>
    <property type="project" value="UniProtKB-UniRule"/>
</dbReference>
<dbReference type="InterPro" id="IPR053943">
    <property type="entry name" value="RlmKL-like_Mtase_CS"/>
</dbReference>
<evidence type="ECO:0000256" key="6">
    <source>
        <dbReference type="PROSITE-ProRule" id="PRU00529"/>
    </source>
</evidence>
<dbReference type="Pfam" id="PF01170">
    <property type="entry name" value="UPF0020"/>
    <property type="match status" value="1"/>
</dbReference>
<keyword evidence="4 8" id="KW-0808">Transferase</keyword>
<dbReference type="InterPro" id="IPR029063">
    <property type="entry name" value="SAM-dependent_MTases_sf"/>
</dbReference>
<dbReference type="Gene3D" id="3.30.2130.30">
    <property type="match status" value="1"/>
</dbReference>
<keyword evidence="2" id="KW-0963">Cytoplasm</keyword>
<dbReference type="PANTHER" id="PTHR14911">
    <property type="entry name" value="THUMP DOMAIN-CONTAINING"/>
    <property type="match status" value="1"/>
</dbReference>
<dbReference type="KEGG" id="ncv:NCAV_1216"/>
<evidence type="ECO:0000256" key="4">
    <source>
        <dbReference type="ARBA" id="ARBA00022679"/>
    </source>
</evidence>
<evidence type="ECO:0000256" key="3">
    <source>
        <dbReference type="ARBA" id="ARBA00022603"/>
    </source>
</evidence>
<evidence type="ECO:0000313" key="8">
    <source>
        <dbReference type="EMBL" id="SPC34383.1"/>
    </source>
</evidence>
<dbReference type="PANTHER" id="PTHR14911:SF13">
    <property type="entry name" value="TRNA (GUANINE(6)-N2)-METHYLTRANSFERASE THUMP3"/>
    <property type="match status" value="1"/>
</dbReference>
<dbReference type="PROSITE" id="PS01261">
    <property type="entry name" value="UPF0020"/>
    <property type="match status" value="1"/>
</dbReference>
<keyword evidence="9" id="KW-1185">Reference proteome</keyword>
<dbReference type="SMART" id="SM00981">
    <property type="entry name" value="THUMP"/>
    <property type="match status" value="1"/>
</dbReference>
<evidence type="ECO:0000313" key="9">
    <source>
        <dbReference type="Proteomes" id="UP000236248"/>
    </source>
</evidence>
<dbReference type="InterPro" id="IPR002052">
    <property type="entry name" value="DNA_methylase_N6_adenine_CS"/>
</dbReference>
<dbReference type="PRINTS" id="PR00507">
    <property type="entry name" value="N12N6MTFRASE"/>
</dbReference>
<dbReference type="GO" id="GO:0030488">
    <property type="term" value="P:tRNA methylation"/>
    <property type="evidence" value="ECO:0007669"/>
    <property type="project" value="TreeGrafter"/>
</dbReference>
<proteinExistence type="predicted"/>
<dbReference type="GeneID" id="41595220"/>
<keyword evidence="5" id="KW-0819">tRNA processing</keyword>
<dbReference type="Proteomes" id="UP000236248">
    <property type="component" value="Chromosome NCAV"/>
</dbReference>
<comment type="subcellular location">
    <subcellularLocation>
        <location evidence="1">Cytoplasm</location>
    </subcellularLocation>
</comment>
<dbReference type="PROSITE" id="PS51165">
    <property type="entry name" value="THUMP"/>
    <property type="match status" value="1"/>
</dbReference>
<name>A0A2K5ARW2_9ARCH</name>
<dbReference type="EC" id="2.1.1.256" evidence="8"/>
<dbReference type="CDD" id="cd11715">
    <property type="entry name" value="THUMP_AdoMetMT"/>
    <property type="match status" value="1"/>
</dbReference>
<keyword evidence="6" id="KW-0694">RNA-binding</keyword>
<evidence type="ECO:0000256" key="5">
    <source>
        <dbReference type="ARBA" id="ARBA00022694"/>
    </source>
</evidence>
<dbReference type="PROSITE" id="PS00092">
    <property type="entry name" value="N6_MTASE"/>
    <property type="match status" value="1"/>
</dbReference>
<accession>A0A2K5ARW2</accession>
<dbReference type="GO" id="GO:0160117">
    <property type="term" value="F:tRNA (guanine(6)-N2)-methyltransferase activity"/>
    <property type="evidence" value="ECO:0007669"/>
    <property type="project" value="UniProtKB-EC"/>
</dbReference>
<dbReference type="GO" id="GO:0005737">
    <property type="term" value="C:cytoplasm"/>
    <property type="evidence" value="ECO:0007669"/>
    <property type="project" value="UniProtKB-SubCell"/>
</dbReference>
<reference evidence="9" key="1">
    <citation type="submission" date="2018-01" db="EMBL/GenBank/DDBJ databases">
        <authorList>
            <person name="Kerou L M."/>
        </authorList>
    </citation>
    <scope>NUCLEOTIDE SEQUENCE [LARGE SCALE GENOMIC DNA]</scope>
    <source>
        <strain evidence="9">SCU2</strain>
    </source>
</reference>
<dbReference type="RefSeq" id="WP_103286952.1">
    <property type="nucleotide sequence ID" value="NZ_LT981265.1"/>
</dbReference>
<dbReference type="InterPro" id="IPR000241">
    <property type="entry name" value="RlmKL-like_Mtase"/>
</dbReference>
<protein>
    <submittedName>
        <fullName evidence="8">Putative tRNA (Guanine(6)-N2)-methyltransferase</fullName>
        <ecNumber evidence="8">2.1.1.256</ecNumber>
    </submittedName>
</protein>
<dbReference type="SUPFAM" id="SSF143437">
    <property type="entry name" value="THUMP domain-like"/>
    <property type="match status" value="1"/>
</dbReference>
<sequence>MDILLTCPPGLEDIVELEAREKLPHAHVSKRHMGIRGHVLLHLCEHDECINKVLSMRSIHHVMRYITSFSIDRSKDALNTIYRNVLALDFGNVLDEGVRFRVTSERLGRHEFTSIDVQRAAGKAIVDRFSSKVDLKHYDVEVRVDVVGEQCIVGIALTKESLHKRGYRVFDHPAALKASIAYAMLRLAEPRAGNILVDPMCGSGTIPIEAALSMSMLNLELYGFDVNTIYIDGAKANAESAGVGKCIRFMCYDCRILDRLVTPDRIVTNPPYGIRMEPSIGLRRLYMEFAKASYRAMVDGGRIVVITLKHGMMKSMLSSSGFNVSKSIPVMHGDLWAHIIVGEKR</sequence>
<dbReference type="SUPFAM" id="SSF53335">
    <property type="entry name" value="S-adenosyl-L-methionine-dependent methyltransferases"/>
    <property type="match status" value="1"/>
</dbReference>
<dbReference type="AlphaFoldDB" id="A0A2K5ARW2"/>
<keyword evidence="3 8" id="KW-0489">Methyltransferase</keyword>
<dbReference type="InterPro" id="IPR004114">
    <property type="entry name" value="THUMP_dom"/>
</dbReference>
<dbReference type="Gene3D" id="3.40.50.150">
    <property type="entry name" value="Vaccinia Virus protein VP39"/>
    <property type="match status" value="1"/>
</dbReference>
<feature type="domain" description="THUMP" evidence="7">
    <location>
        <begin position="44"/>
        <end position="157"/>
    </location>
</feature>
<gene>
    <name evidence="8" type="ORF">NCAV_1216</name>
</gene>